<keyword evidence="2" id="KW-1185">Reference proteome</keyword>
<accession>A0ABQ9XAQ9</accession>
<gene>
    <name evidence="1" type="ORF">BLNAU_16764</name>
</gene>
<name>A0ABQ9XAQ9_9EUKA</name>
<dbReference type="EMBL" id="JARBJD010000179">
    <property type="protein sequence ID" value="KAK2948315.1"/>
    <property type="molecule type" value="Genomic_DNA"/>
</dbReference>
<sequence length="107" mass="12417">MTVMGRALIPLRYCFHITVSLTQRPSTPIPTGSVAYHLLPSSRFTLRWGEQLDPLFVRRQLDSLLVWGEQLDPLFVRRQLDSLFVRRQLNSLFVWDLIPNPDIDDPG</sequence>
<organism evidence="1 2">
    <name type="scientific">Blattamonas nauphoetae</name>
    <dbReference type="NCBI Taxonomy" id="2049346"/>
    <lineage>
        <taxon>Eukaryota</taxon>
        <taxon>Metamonada</taxon>
        <taxon>Preaxostyla</taxon>
        <taxon>Oxymonadida</taxon>
        <taxon>Blattamonas</taxon>
    </lineage>
</organism>
<evidence type="ECO:0000313" key="2">
    <source>
        <dbReference type="Proteomes" id="UP001281761"/>
    </source>
</evidence>
<comment type="caution">
    <text evidence="1">The sequence shown here is derived from an EMBL/GenBank/DDBJ whole genome shotgun (WGS) entry which is preliminary data.</text>
</comment>
<proteinExistence type="predicted"/>
<protein>
    <submittedName>
        <fullName evidence="1">Uncharacterized protein</fullName>
    </submittedName>
</protein>
<reference evidence="1 2" key="1">
    <citation type="journal article" date="2022" name="bioRxiv">
        <title>Genomics of Preaxostyla Flagellates Illuminates Evolutionary Transitions and the Path Towards Mitochondrial Loss.</title>
        <authorList>
            <person name="Novak L.V.F."/>
            <person name="Treitli S.C."/>
            <person name="Pyrih J."/>
            <person name="Halakuc P."/>
            <person name="Pipaliya S.V."/>
            <person name="Vacek V."/>
            <person name="Brzon O."/>
            <person name="Soukal P."/>
            <person name="Eme L."/>
            <person name="Dacks J.B."/>
            <person name="Karnkowska A."/>
            <person name="Elias M."/>
            <person name="Hampl V."/>
        </authorList>
    </citation>
    <scope>NUCLEOTIDE SEQUENCE [LARGE SCALE GENOMIC DNA]</scope>
    <source>
        <strain evidence="1">NAU3</strain>
        <tissue evidence="1">Gut</tissue>
    </source>
</reference>
<dbReference type="Proteomes" id="UP001281761">
    <property type="component" value="Unassembled WGS sequence"/>
</dbReference>
<evidence type="ECO:0000313" key="1">
    <source>
        <dbReference type="EMBL" id="KAK2948315.1"/>
    </source>
</evidence>